<dbReference type="GO" id="GO:0005524">
    <property type="term" value="F:ATP binding"/>
    <property type="evidence" value="ECO:0007669"/>
    <property type="project" value="UniProtKB-UniRule"/>
</dbReference>
<keyword evidence="2 5" id="KW-0547">Nucleotide-binding</keyword>
<dbReference type="PROSITE" id="PS00107">
    <property type="entry name" value="PROTEIN_KINASE_ATP"/>
    <property type="match status" value="1"/>
</dbReference>
<feature type="binding site" evidence="5">
    <location>
        <position position="46"/>
    </location>
    <ligand>
        <name>ATP</name>
        <dbReference type="ChEBI" id="CHEBI:30616"/>
    </ligand>
</feature>
<dbReference type="GO" id="GO:0010506">
    <property type="term" value="P:regulation of autophagy"/>
    <property type="evidence" value="ECO:0007669"/>
    <property type="project" value="InterPro"/>
</dbReference>
<keyword evidence="3" id="KW-0418">Kinase</keyword>
<feature type="compositionally biased region" description="Polar residues" evidence="6">
    <location>
        <begin position="428"/>
        <end position="439"/>
    </location>
</feature>
<feature type="compositionally biased region" description="Low complexity" evidence="6">
    <location>
        <begin position="440"/>
        <end position="452"/>
    </location>
</feature>
<feature type="region of interest" description="Disordered" evidence="6">
    <location>
        <begin position="421"/>
        <end position="452"/>
    </location>
</feature>
<keyword evidence="9" id="KW-1185">Reference proteome</keyword>
<evidence type="ECO:0000256" key="5">
    <source>
        <dbReference type="PROSITE-ProRule" id="PRU10141"/>
    </source>
</evidence>
<evidence type="ECO:0000256" key="6">
    <source>
        <dbReference type="SAM" id="MobiDB-lite"/>
    </source>
</evidence>
<evidence type="ECO:0000256" key="4">
    <source>
        <dbReference type="ARBA" id="ARBA00022840"/>
    </source>
</evidence>
<dbReference type="GO" id="GO:0016020">
    <property type="term" value="C:membrane"/>
    <property type="evidence" value="ECO:0007669"/>
    <property type="project" value="TreeGrafter"/>
</dbReference>
<feature type="region of interest" description="Disordered" evidence="6">
    <location>
        <begin position="338"/>
        <end position="362"/>
    </location>
</feature>
<dbReference type="OrthoDB" id="4062651at2759"/>
<evidence type="ECO:0000259" key="7">
    <source>
        <dbReference type="PROSITE" id="PS50011"/>
    </source>
</evidence>
<gene>
    <name evidence="8" type="ORF">PSON_ATCC_30995.1.T0520080</name>
</gene>
<protein>
    <recommendedName>
        <fullName evidence="7">Protein kinase domain-containing protein</fullName>
    </recommendedName>
</protein>
<evidence type="ECO:0000256" key="2">
    <source>
        <dbReference type="ARBA" id="ARBA00022741"/>
    </source>
</evidence>
<keyword evidence="4 5" id="KW-0067">ATP-binding</keyword>
<dbReference type="GO" id="GO:0004674">
    <property type="term" value="F:protein serine/threonine kinase activity"/>
    <property type="evidence" value="ECO:0007669"/>
    <property type="project" value="InterPro"/>
</dbReference>
<dbReference type="SMART" id="SM00220">
    <property type="entry name" value="S_TKc"/>
    <property type="match status" value="1"/>
</dbReference>
<dbReference type="GO" id="GO:0005829">
    <property type="term" value="C:cytosol"/>
    <property type="evidence" value="ECO:0007669"/>
    <property type="project" value="TreeGrafter"/>
</dbReference>
<dbReference type="EMBL" id="CAJJDN010000052">
    <property type="protein sequence ID" value="CAD8087916.1"/>
    <property type="molecule type" value="Genomic_DNA"/>
</dbReference>
<evidence type="ECO:0000256" key="3">
    <source>
        <dbReference type="ARBA" id="ARBA00022777"/>
    </source>
</evidence>
<dbReference type="Pfam" id="PF00069">
    <property type="entry name" value="Pkinase"/>
    <property type="match status" value="1"/>
</dbReference>
<organism evidence="8 9">
    <name type="scientific">Paramecium sonneborni</name>
    <dbReference type="NCBI Taxonomy" id="65129"/>
    <lineage>
        <taxon>Eukaryota</taxon>
        <taxon>Sar</taxon>
        <taxon>Alveolata</taxon>
        <taxon>Ciliophora</taxon>
        <taxon>Intramacronucleata</taxon>
        <taxon>Oligohymenophorea</taxon>
        <taxon>Peniculida</taxon>
        <taxon>Parameciidae</taxon>
        <taxon>Paramecium</taxon>
    </lineage>
</organism>
<name>A0A8S1NC59_9CILI</name>
<dbReference type="InterPro" id="IPR000719">
    <property type="entry name" value="Prot_kinase_dom"/>
</dbReference>
<dbReference type="FunFam" id="3.30.200.20:FF:000042">
    <property type="entry name" value="Aurora kinase A"/>
    <property type="match status" value="1"/>
</dbReference>
<evidence type="ECO:0000256" key="1">
    <source>
        <dbReference type="ARBA" id="ARBA00022679"/>
    </source>
</evidence>
<dbReference type="AlphaFoldDB" id="A0A8S1NC59"/>
<proteinExistence type="predicted"/>
<comment type="caution">
    <text evidence="8">The sequence shown here is derived from an EMBL/GenBank/DDBJ whole genome shotgun (WGS) entry which is preliminary data.</text>
</comment>
<evidence type="ECO:0000313" key="9">
    <source>
        <dbReference type="Proteomes" id="UP000692954"/>
    </source>
</evidence>
<dbReference type="PROSITE" id="PS50011">
    <property type="entry name" value="PROTEIN_KINASE_DOM"/>
    <property type="match status" value="1"/>
</dbReference>
<evidence type="ECO:0000313" key="8">
    <source>
        <dbReference type="EMBL" id="CAD8087916.1"/>
    </source>
</evidence>
<dbReference type="InterPro" id="IPR045269">
    <property type="entry name" value="Atg1-like"/>
</dbReference>
<sequence length="655" mass="76141">MQFLQYPPDKKIQNYQFSFKAKLGKGAYGTVYAGRNIVDNKIVALKIVDKKILQTDYASQLIASEIEIMKLIEDKNIVRLIDVLQSVNNTYIITEFCNGGDLREYLKKRKTIPENDAINVLKDLLHGIKALLKIGIIHRDIKPANIMIQDTLFKITDFGFAKQVDSHIDTMMNSLVGTPLYMSPQILKRQSYTSKCDIWSLGLIFYELIYGITPWHSQNLVELMAKLDTKPLEFPSQPKVSELTIKIIKGCLQINEEKRISWDELFSLIGMQEQTNLPEINHQILPVIQKNTQQQQQQYQSQQQESTQIKQNLSFIEIKPHQRVKQRTESMGTYHFVSRHNRSMSNATPTHDLDKSSDRQQKPKFYTKAKISYLQPDNRKITPQRNITAYTQESERDRNNSFLKFTTQKIELIKFLENAHTPPLPNKKYSTNNNNDSFRTPSNLQSNSTNTSNRYIHDQENISNIVKVNEFQIDEKAREPLNQIIANGYFNTNSNLRLKRTFSNHFQDNTLSPISQQKNSILVLLKIIQIQFDLIPNHITIKQDIESLLNQHKITINNVREQLYTPQDAKELKSIINSLVNYLNNNPQDNFLTQLSVMLLLLLNYNQIIIFNIQTKSLQLSQSLIEQIKKNQKLQQQQLLLSPEILRDQIKKLLK</sequence>
<keyword evidence="1" id="KW-0808">Transferase</keyword>
<reference evidence="8" key="1">
    <citation type="submission" date="2021-01" db="EMBL/GenBank/DDBJ databases">
        <authorList>
            <consortium name="Genoscope - CEA"/>
            <person name="William W."/>
        </authorList>
    </citation>
    <scope>NUCLEOTIDE SEQUENCE</scope>
</reference>
<dbReference type="GO" id="GO:0005776">
    <property type="term" value="C:autophagosome"/>
    <property type="evidence" value="ECO:0007669"/>
    <property type="project" value="TreeGrafter"/>
</dbReference>
<feature type="domain" description="Protein kinase" evidence="7">
    <location>
        <begin position="17"/>
        <end position="285"/>
    </location>
</feature>
<accession>A0A8S1NC59</accession>
<dbReference type="InterPro" id="IPR017441">
    <property type="entry name" value="Protein_kinase_ATP_BS"/>
</dbReference>
<dbReference type="GO" id="GO:0000045">
    <property type="term" value="P:autophagosome assembly"/>
    <property type="evidence" value="ECO:0007669"/>
    <property type="project" value="TreeGrafter"/>
</dbReference>
<dbReference type="PANTHER" id="PTHR24348:SF22">
    <property type="entry name" value="NON-SPECIFIC SERINE_THREONINE PROTEIN KINASE"/>
    <property type="match status" value="1"/>
</dbReference>
<dbReference type="InterPro" id="IPR008271">
    <property type="entry name" value="Ser/Thr_kinase_AS"/>
</dbReference>
<feature type="compositionally biased region" description="Basic and acidic residues" evidence="6">
    <location>
        <begin position="351"/>
        <end position="361"/>
    </location>
</feature>
<dbReference type="FunFam" id="1.10.510.10:FF:000654">
    <property type="entry name" value="Protein kinase, putative"/>
    <property type="match status" value="1"/>
</dbReference>
<dbReference type="Proteomes" id="UP000692954">
    <property type="component" value="Unassembled WGS sequence"/>
</dbReference>
<dbReference type="PROSITE" id="PS00108">
    <property type="entry name" value="PROTEIN_KINASE_ST"/>
    <property type="match status" value="1"/>
</dbReference>
<dbReference type="GO" id="GO:0000407">
    <property type="term" value="C:phagophore assembly site"/>
    <property type="evidence" value="ECO:0007669"/>
    <property type="project" value="TreeGrafter"/>
</dbReference>
<dbReference type="PANTHER" id="PTHR24348">
    <property type="entry name" value="SERINE/THREONINE-PROTEIN KINASE UNC-51-RELATED"/>
    <property type="match status" value="1"/>
</dbReference>